<dbReference type="InParanoid" id="W2RSH4"/>
<dbReference type="GO" id="GO:0046872">
    <property type="term" value="F:metal ion binding"/>
    <property type="evidence" value="ECO:0007669"/>
    <property type="project" value="UniProtKB-KW"/>
</dbReference>
<evidence type="ECO:0000256" key="2">
    <source>
        <dbReference type="ARBA" id="ARBA00005830"/>
    </source>
</evidence>
<reference evidence="5 6" key="1">
    <citation type="submission" date="2013-03" db="EMBL/GenBank/DDBJ databases">
        <title>The Genome Sequence of Phialophora europaea CBS 101466.</title>
        <authorList>
            <consortium name="The Broad Institute Genomics Platform"/>
            <person name="Cuomo C."/>
            <person name="de Hoog S."/>
            <person name="Gorbushina A."/>
            <person name="Walker B."/>
            <person name="Young S.K."/>
            <person name="Zeng Q."/>
            <person name="Gargeya S."/>
            <person name="Fitzgerald M."/>
            <person name="Haas B."/>
            <person name="Abouelleil A."/>
            <person name="Allen A.W."/>
            <person name="Alvarado L."/>
            <person name="Arachchi H.M."/>
            <person name="Berlin A.M."/>
            <person name="Chapman S.B."/>
            <person name="Gainer-Dewar J."/>
            <person name="Goldberg J."/>
            <person name="Griggs A."/>
            <person name="Gujja S."/>
            <person name="Hansen M."/>
            <person name="Howarth C."/>
            <person name="Imamovic A."/>
            <person name="Ireland A."/>
            <person name="Larimer J."/>
            <person name="McCowan C."/>
            <person name="Murphy C."/>
            <person name="Pearson M."/>
            <person name="Poon T.W."/>
            <person name="Priest M."/>
            <person name="Roberts A."/>
            <person name="Saif S."/>
            <person name="Shea T."/>
            <person name="Sisk P."/>
            <person name="Sykes S."/>
            <person name="Wortman J."/>
            <person name="Nusbaum C."/>
            <person name="Birren B."/>
        </authorList>
    </citation>
    <scope>NUCLEOTIDE SEQUENCE [LARGE SCALE GENOMIC DNA]</scope>
    <source>
        <strain evidence="5 6">CBS 101466</strain>
    </source>
</reference>
<dbReference type="PANTHER" id="PTHR20883:SF15">
    <property type="entry name" value="PHYTANOYL-COA DIOXYGENASE DOMAIN-CONTAINING PROTEIN 1"/>
    <property type="match status" value="1"/>
</dbReference>
<organism evidence="5 6">
    <name type="scientific">Cyphellophora europaea (strain CBS 101466)</name>
    <name type="common">Phialophora europaea</name>
    <dbReference type="NCBI Taxonomy" id="1220924"/>
    <lineage>
        <taxon>Eukaryota</taxon>
        <taxon>Fungi</taxon>
        <taxon>Dikarya</taxon>
        <taxon>Ascomycota</taxon>
        <taxon>Pezizomycotina</taxon>
        <taxon>Eurotiomycetes</taxon>
        <taxon>Chaetothyriomycetidae</taxon>
        <taxon>Chaetothyriales</taxon>
        <taxon>Cyphellophoraceae</taxon>
        <taxon>Cyphellophora</taxon>
    </lineage>
</organism>
<dbReference type="eggNOG" id="ENOG502S7ZW">
    <property type="taxonomic scope" value="Eukaryota"/>
</dbReference>
<dbReference type="Pfam" id="PF05721">
    <property type="entry name" value="PhyH"/>
    <property type="match status" value="1"/>
</dbReference>
<name>W2RSH4_CYPE1</name>
<evidence type="ECO:0008006" key="7">
    <source>
        <dbReference type="Google" id="ProtNLM"/>
    </source>
</evidence>
<dbReference type="InterPro" id="IPR008775">
    <property type="entry name" value="Phytyl_CoA_dOase-like"/>
</dbReference>
<comment type="similarity">
    <text evidence="2">Belongs to the PhyH family.</text>
</comment>
<dbReference type="HOGENOM" id="CLU_047725_1_0_1"/>
<dbReference type="AlphaFoldDB" id="W2RSH4"/>
<dbReference type="EMBL" id="KB822721">
    <property type="protein sequence ID" value="ETN39456.1"/>
    <property type="molecule type" value="Genomic_DNA"/>
</dbReference>
<evidence type="ECO:0000256" key="3">
    <source>
        <dbReference type="ARBA" id="ARBA00022723"/>
    </source>
</evidence>
<dbReference type="OrthoDB" id="4132605at2759"/>
<dbReference type="VEuPathDB" id="FungiDB:HMPREF1541_05679"/>
<dbReference type="RefSeq" id="XP_008718241.1">
    <property type="nucleotide sequence ID" value="XM_008720019.1"/>
</dbReference>
<comment type="cofactor">
    <cofactor evidence="1">
        <name>Fe cation</name>
        <dbReference type="ChEBI" id="CHEBI:24875"/>
    </cofactor>
</comment>
<proteinExistence type="inferred from homology"/>
<gene>
    <name evidence="5" type="ORF">HMPREF1541_05679</name>
</gene>
<keyword evidence="4" id="KW-0408">Iron</keyword>
<evidence type="ECO:0000313" key="6">
    <source>
        <dbReference type="Proteomes" id="UP000030752"/>
    </source>
</evidence>
<dbReference type="Gene3D" id="2.60.120.620">
    <property type="entry name" value="q2cbj1_9rhob like domain"/>
    <property type="match status" value="1"/>
</dbReference>
<dbReference type="GeneID" id="19973018"/>
<keyword evidence="6" id="KW-1185">Reference proteome</keyword>
<protein>
    <recommendedName>
        <fullName evidence="7">Phytanoyl-CoA dioxygenase</fullName>
    </recommendedName>
</protein>
<dbReference type="STRING" id="1220924.W2RSH4"/>
<dbReference type="SUPFAM" id="SSF51197">
    <property type="entry name" value="Clavaminate synthase-like"/>
    <property type="match status" value="1"/>
</dbReference>
<dbReference type="Proteomes" id="UP000030752">
    <property type="component" value="Unassembled WGS sequence"/>
</dbReference>
<evidence type="ECO:0000256" key="1">
    <source>
        <dbReference type="ARBA" id="ARBA00001962"/>
    </source>
</evidence>
<keyword evidence="3" id="KW-0479">Metal-binding</keyword>
<evidence type="ECO:0000256" key="4">
    <source>
        <dbReference type="ARBA" id="ARBA00023004"/>
    </source>
</evidence>
<evidence type="ECO:0000313" key="5">
    <source>
        <dbReference type="EMBL" id="ETN39456.1"/>
    </source>
</evidence>
<sequence>MSSTPLPALRFCALRLGKNPGAGLLRPSRHRARYYSRLHRTEPATKIADSLKQDGFVVIQSLFSADQVRHLNADMDSVLSRSTPGKIAAKVSGSSIPEDEAVQRAIFGANTRRVDKLLAHSETWRTLVDDDALHGICAQALGATGDYWLSTAQMIEIGPGSAEGPLHPDAGLWWMLLGLDDEAAPELVLNFLVATTRTTVANGATGVVEGSHKLPISKVLADMEAEIWKTPSERVEQVELEAGDCLLVGGRIFHRGGANTTADEYRRVLSCMVTSCALTPEEAPPFYVGEDVARGFSRRARKFLGYEDMRPAMGAGFWRR</sequence>
<accession>W2RSH4</accession>
<dbReference type="PANTHER" id="PTHR20883">
    <property type="entry name" value="PHYTANOYL-COA DIOXYGENASE DOMAIN CONTAINING 1"/>
    <property type="match status" value="1"/>
</dbReference>